<feature type="transmembrane region" description="Helical" evidence="6">
    <location>
        <begin position="410"/>
        <end position="427"/>
    </location>
</feature>
<keyword evidence="5 6" id="KW-0472">Membrane</keyword>
<feature type="transmembrane region" description="Helical" evidence="6">
    <location>
        <begin position="210"/>
        <end position="230"/>
    </location>
</feature>
<feature type="transmembrane region" description="Helical" evidence="6">
    <location>
        <begin position="480"/>
        <end position="499"/>
    </location>
</feature>
<dbReference type="RefSeq" id="WP_306067206.1">
    <property type="nucleotide sequence ID" value="NZ_JAROCA020000001.1"/>
</dbReference>
<evidence type="ECO:0000313" key="9">
    <source>
        <dbReference type="Proteomes" id="UP001228376"/>
    </source>
</evidence>
<feature type="transmembrane region" description="Helical" evidence="6">
    <location>
        <begin position="114"/>
        <end position="135"/>
    </location>
</feature>
<evidence type="ECO:0000256" key="4">
    <source>
        <dbReference type="ARBA" id="ARBA00022989"/>
    </source>
</evidence>
<reference evidence="8 9" key="1">
    <citation type="submission" date="2023-10" db="EMBL/GenBank/DDBJ databases">
        <title>179-bfca-hs.</title>
        <authorList>
            <person name="Miliotis G."/>
            <person name="Sengupta P."/>
            <person name="Hameed A."/>
            <person name="Chuvochina M."/>
            <person name="Mcdonagh F."/>
            <person name="Simpson A.C."/>
            <person name="Singh N.K."/>
            <person name="Rekha P.D."/>
            <person name="Raman K."/>
            <person name="Hugenholtz P."/>
            <person name="Venkateswaran K."/>
        </authorList>
    </citation>
    <scope>NUCLEOTIDE SEQUENCE [LARGE SCALE GENOMIC DNA]</scope>
    <source>
        <strain evidence="8 9">179-BFC-A-HS</strain>
    </source>
</reference>
<dbReference type="InterPro" id="IPR020846">
    <property type="entry name" value="MFS_dom"/>
</dbReference>
<dbReference type="InterPro" id="IPR036259">
    <property type="entry name" value="MFS_trans_sf"/>
</dbReference>
<feature type="transmembrane region" description="Helical" evidence="6">
    <location>
        <begin position="58"/>
        <end position="77"/>
    </location>
</feature>
<sequence length="511" mass="55018">MNKSFQHAAEGMIVKKKRTRRPLVLASLIIAMFMSAIEGTIVATAMPNIVGDLGGFSLYSWVFSAFLLMTAVTTLIYGKLADLFGRKPIFIFGVVVFLVGSLLCGFSKSMVMLVFSRFIQGIGAGAVQPISQTIVGDMYTVEERAKIQGYLASVWGISAVLGPLVGGLIVQYSDWAWIFWMNVPLGILGMIGIVLFLHEDIEKTDHSIDYAGSALIIISITSLMVVLIQGGVAWSWLSWPVIGLLALFVASLVIFLWHENRAASPMMPLHLWKNRLIALANVATLTSGMIMIGLSSFLPTFVQGVMGYSAIVAGFTLTMMSVGWPIASSFAGHIFLKIGYRATAILGGFALFIGGLFFIFLSADKGPVWAGAGSFFTGIGMGLTATTFIVSIQNSVGWKTRGIATASNMFMRMLGSALGAAILGGILNTRMKDYLSDKGASLGQNITVNNANELLAGNSHLPAKAMHLLENALSHALHSVYEAVFIFAVVTLVLTIFLPKPQRKSGYNRKN</sequence>
<dbReference type="PROSITE" id="PS50850">
    <property type="entry name" value="MFS"/>
    <property type="match status" value="1"/>
</dbReference>
<dbReference type="PRINTS" id="PR01036">
    <property type="entry name" value="TCRTETB"/>
</dbReference>
<dbReference type="Proteomes" id="UP001228376">
    <property type="component" value="Unassembled WGS sequence"/>
</dbReference>
<evidence type="ECO:0000256" key="1">
    <source>
        <dbReference type="ARBA" id="ARBA00004651"/>
    </source>
</evidence>
<dbReference type="Gene3D" id="1.20.1250.20">
    <property type="entry name" value="MFS general substrate transporter like domains"/>
    <property type="match status" value="1"/>
</dbReference>
<evidence type="ECO:0000256" key="3">
    <source>
        <dbReference type="ARBA" id="ARBA00022692"/>
    </source>
</evidence>
<name>A0ABU5CEZ7_9BACI</name>
<feature type="transmembrane region" description="Helical" evidence="6">
    <location>
        <begin position="278"/>
        <end position="299"/>
    </location>
</feature>
<feature type="transmembrane region" description="Helical" evidence="6">
    <location>
        <begin position="338"/>
        <end position="362"/>
    </location>
</feature>
<feature type="transmembrane region" description="Helical" evidence="6">
    <location>
        <begin position="236"/>
        <end position="257"/>
    </location>
</feature>
<keyword evidence="2" id="KW-0813">Transport</keyword>
<evidence type="ECO:0000313" key="8">
    <source>
        <dbReference type="EMBL" id="MDY0404866.1"/>
    </source>
</evidence>
<feature type="transmembrane region" description="Helical" evidence="6">
    <location>
        <begin position="305"/>
        <end position="326"/>
    </location>
</feature>
<proteinExistence type="predicted"/>
<feature type="transmembrane region" description="Helical" evidence="6">
    <location>
        <begin position="368"/>
        <end position="390"/>
    </location>
</feature>
<accession>A0ABU5CEZ7</accession>
<dbReference type="Pfam" id="PF07690">
    <property type="entry name" value="MFS_1"/>
    <property type="match status" value="1"/>
</dbReference>
<dbReference type="InterPro" id="IPR011701">
    <property type="entry name" value="MFS"/>
</dbReference>
<feature type="transmembrane region" description="Helical" evidence="6">
    <location>
        <begin position="89"/>
        <end position="108"/>
    </location>
</feature>
<feature type="transmembrane region" description="Helical" evidence="6">
    <location>
        <begin position="23"/>
        <end position="46"/>
    </location>
</feature>
<keyword evidence="3 6" id="KW-0812">Transmembrane</keyword>
<dbReference type="Gene3D" id="1.20.1720.10">
    <property type="entry name" value="Multidrug resistance protein D"/>
    <property type="match status" value="1"/>
</dbReference>
<dbReference type="CDD" id="cd17502">
    <property type="entry name" value="MFS_Azr1_MDR_like"/>
    <property type="match status" value="1"/>
</dbReference>
<dbReference type="EMBL" id="JAROCA020000001">
    <property type="protein sequence ID" value="MDY0404866.1"/>
    <property type="molecule type" value="Genomic_DNA"/>
</dbReference>
<comment type="caution">
    <text evidence="8">The sequence shown here is derived from an EMBL/GenBank/DDBJ whole genome shotgun (WGS) entry which is preliminary data.</text>
</comment>
<dbReference type="PANTHER" id="PTHR23501:SF191">
    <property type="entry name" value="VACUOLAR BASIC AMINO ACID TRANSPORTER 4"/>
    <property type="match status" value="1"/>
</dbReference>
<evidence type="ECO:0000256" key="5">
    <source>
        <dbReference type="ARBA" id="ARBA00023136"/>
    </source>
</evidence>
<feature type="transmembrane region" description="Helical" evidence="6">
    <location>
        <begin position="175"/>
        <end position="198"/>
    </location>
</feature>
<keyword evidence="9" id="KW-1185">Reference proteome</keyword>
<keyword evidence="4 6" id="KW-1133">Transmembrane helix</keyword>
<evidence type="ECO:0000259" key="7">
    <source>
        <dbReference type="PROSITE" id="PS50850"/>
    </source>
</evidence>
<gene>
    <name evidence="8" type="ORF">P5G51_005140</name>
</gene>
<dbReference type="PANTHER" id="PTHR23501">
    <property type="entry name" value="MAJOR FACILITATOR SUPERFAMILY"/>
    <property type="match status" value="1"/>
</dbReference>
<organism evidence="8 9">
    <name type="scientific">Tigheibacillus jepli</name>
    <dbReference type="NCBI Taxonomy" id="3035914"/>
    <lineage>
        <taxon>Bacteria</taxon>
        <taxon>Bacillati</taxon>
        <taxon>Bacillota</taxon>
        <taxon>Bacilli</taxon>
        <taxon>Bacillales</taxon>
        <taxon>Bacillaceae</taxon>
        <taxon>Tigheibacillus</taxon>
    </lineage>
</organism>
<evidence type="ECO:0000256" key="2">
    <source>
        <dbReference type="ARBA" id="ARBA00022448"/>
    </source>
</evidence>
<protein>
    <submittedName>
        <fullName evidence="8">MDR family MFS transporter</fullName>
    </submittedName>
</protein>
<dbReference type="SUPFAM" id="SSF103473">
    <property type="entry name" value="MFS general substrate transporter"/>
    <property type="match status" value="1"/>
</dbReference>
<evidence type="ECO:0000256" key="6">
    <source>
        <dbReference type="SAM" id="Phobius"/>
    </source>
</evidence>
<comment type="subcellular location">
    <subcellularLocation>
        <location evidence="1">Cell membrane</location>
        <topology evidence="1">Multi-pass membrane protein</topology>
    </subcellularLocation>
</comment>
<feature type="transmembrane region" description="Helical" evidence="6">
    <location>
        <begin position="147"/>
        <end position="169"/>
    </location>
</feature>
<feature type="domain" description="Major facilitator superfamily (MFS) profile" evidence="7">
    <location>
        <begin position="24"/>
        <end position="503"/>
    </location>
</feature>